<proteinExistence type="predicted"/>
<feature type="transmembrane region" description="Helical" evidence="4">
    <location>
        <begin position="84"/>
        <end position="107"/>
    </location>
</feature>
<dbReference type="PRINTS" id="PR01210">
    <property type="entry name" value="GGTRANSPTASE"/>
</dbReference>
<keyword evidence="4" id="KW-0812">Transmembrane</keyword>
<dbReference type="Proteomes" id="UP000504631">
    <property type="component" value="Unplaced"/>
</dbReference>
<feature type="binding site" evidence="3">
    <location>
        <position position="604"/>
    </location>
    <ligand>
        <name>L-glutamate</name>
        <dbReference type="ChEBI" id="CHEBI:29985"/>
    </ligand>
</feature>
<keyword evidence="5" id="KW-1185">Reference proteome</keyword>
<dbReference type="GeneID" id="117239721"/>
<organism evidence="5 6">
    <name type="scientific">Bombus vosnesenskii</name>
    <dbReference type="NCBI Taxonomy" id="207650"/>
    <lineage>
        <taxon>Eukaryota</taxon>
        <taxon>Metazoa</taxon>
        <taxon>Ecdysozoa</taxon>
        <taxon>Arthropoda</taxon>
        <taxon>Hexapoda</taxon>
        <taxon>Insecta</taxon>
        <taxon>Pterygota</taxon>
        <taxon>Neoptera</taxon>
        <taxon>Endopterygota</taxon>
        <taxon>Hymenoptera</taxon>
        <taxon>Apocrita</taxon>
        <taxon>Aculeata</taxon>
        <taxon>Apoidea</taxon>
        <taxon>Anthophila</taxon>
        <taxon>Apidae</taxon>
        <taxon>Bombus</taxon>
        <taxon>Pyrobombus</taxon>
    </lineage>
</organism>
<sequence>MVIKNRLFLTQRKNMTSSPSSSTSSAYASTDDVRQYYSNDKRNFVGSDDVGTTRLLRSYSPHRSKAGRFFATLRIDKSYINARSIIIAGMILAIVIVSIIAICSIYGASRDIEIQENEDVPPDPEILLPPSWSKLKIFKRGAVCADAAQCASIGKSILEKNGSAVDATIATMICNGLVNMQSMGIGGGFFMTIYDKASKHAYTLTARDRAPLAANATMYQGKPKEAAFTSPLAIAVPGELAGYWEAHQRFGKLPWVDLFRPSIELCEEGYNLTKVQHDGFRYNAKNILKDHVLKELFVDPKTNDFYKPGSIIRPKVFCKTLRVIAEKGASELYNGTLGKLLVQDLQERGAIITMKDLNNYRYLSLKYLKKYKLSTIELFIEIISRATWDEPLESSLSNGMKLFTVDLPASGGLLTYILNIFDRFNFTPDSLADFNKTALTYHRMIETFKYAYALRNDMADKEFVDMEELTKNLMSKTRAQETQMMIDDYKTWDDPAHYGARMLSSAKDQGTAHVSVLAPNGDAVSATSSINFYFGSGVVSESTGILLNNGMNDFGIPSAINYFGIPPSPNNNIAPGKRPLSSMVPSILVDENDDVRMVVGASGGTRITTTVSQIMAKIIWMNQTVKEAVDAPRIHHQLVPPNVSYEYGVPKQIIDGLKKIGHKTARYRIRGSVACIIYTKNNTVYGNADFRKEGDVYGVD</sequence>
<dbReference type="PANTHER" id="PTHR11686">
    <property type="entry name" value="GAMMA GLUTAMYL TRANSPEPTIDASE"/>
    <property type="match status" value="1"/>
</dbReference>
<keyword evidence="1" id="KW-0800">Toxin</keyword>
<protein>
    <submittedName>
        <fullName evidence="6">Scoloptoxin SSD14-like isoform X1</fullName>
    </submittedName>
</protein>
<dbReference type="Gene3D" id="1.10.246.130">
    <property type="match status" value="1"/>
</dbReference>
<feature type="binding site" evidence="3">
    <location>
        <position position="553"/>
    </location>
    <ligand>
        <name>L-glutamate</name>
        <dbReference type="ChEBI" id="CHEBI:29985"/>
    </ligand>
</feature>
<name>A0A6J3L853_9HYME</name>
<dbReference type="NCBIfam" id="TIGR00066">
    <property type="entry name" value="g_glut_trans"/>
    <property type="match status" value="1"/>
</dbReference>
<dbReference type="GO" id="GO:0006751">
    <property type="term" value="P:glutathione catabolic process"/>
    <property type="evidence" value="ECO:0007669"/>
    <property type="project" value="InterPro"/>
</dbReference>
<dbReference type="FunFam" id="3.60.20.40:FF:000001">
    <property type="entry name" value="Gamma-glutamyltranspeptidase 1"/>
    <property type="match status" value="1"/>
</dbReference>
<keyword evidence="1" id="KW-1199">Hemostasis impairing toxin</keyword>
<dbReference type="KEGG" id="bvk:117239721"/>
<dbReference type="FunFam" id="1.10.246.130:FF:000001">
    <property type="entry name" value="Gamma-glutamyltransferase 5 isoform 1"/>
    <property type="match status" value="1"/>
</dbReference>
<evidence type="ECO:0000256" key="1">
    <source>
        <dbReference type="ARBA" id="ARBA00084097"/>
    </source>
</evidence>
<keyword evidence="4" id="KW-0472">Membrane</keyword>
<dbReference type="InterPro" id="IPR029055">
    <property type="entry name" value="Ntn_hydrolases_N"/>
</dbReference>
<dbReference type="Gene3D" id="3.60.20.40">
    <property type="match status" value="1"/>
</dbReference>
<evidence type="ECO:0000256" key="4">
    <source>
        <dbReference type="SAM" id="Phobius"/>
    </source>
</evidence>
<dbReference type="RefSeq" id="XP_033361410.1">
    <property type="nucleotide sequence ID" value="XM_033505519.1"/>
</dbReference>
<dbReference type="GO" id="GO:0036374">
    <property type="term" value="F:glutathione hydrolase activity"/>
    <property type="evidence" value="ECO:0007669"/>
    <property type="project" value="InterPro"/>
</dbReference>
<evidence type="ECO:0000313" key="5">
    <source>
        <dbReference type="Proteomes" id="UP000504631"/>
    </source>
</evidence>
<keyword evidence="1" id="KW-1202">Platelet aggregation activating toxin</keyword>
<dbReference type="InterPro" id="IPR000101">
    <property type="entry name" value="GGT_peptidase"/>
</dbReference>
<feature type="active site" description="Nucleophile" evidence="2">
    <location>
        <position position="511"/>
    </location>
</feature>
<feature type="binding site" evidence="3">
    <location>
        <begin position="529"/>
        <end position="531"/>
    </location>
    <ligand>
        <name>L-glutamate</name>
        <dbReference type="ChEBI" id="CHEBI:29985"/>
    </ligand>
</feature>
<dbReference type="Pfam" id="PF01019">
    <property type="entry name" value="G_glu_transpept"/>
    <property type="match status" value="2"/>
</dbReference>
<keyword evidence="4" id="KW-1133">Transmembrane helix</keyword>
<accession>A0A6J3L853</accession>
<gene>
    <name evidence="6" type="primary">LOC117239721</name>
</gene>
<feature type="binding site" evidence="3">
    <location>
        <begin position="581"/>
        <end position="582"/>
    </location>
    <ligand>
        <name>L-glutamate</name>
        <dbReference type="ChEBI" id="CHEBI:29985"/>
    </ligand>
</feature>
<evidence type="ECO:0000256" key="2">
    <source>
        <dbReference type="PIRSR" id="PIRSR600101-1"/>
    </source>
</evidence>
<feature type="binding site" evidence="3">
    <location>
        <position position="207"/>
    </location>
    <ligand>
        <name>L-glutamate</name>
        <dbReference type="ChEBI" id="CHEBI:29985"/>
    </ligand>
</feature>
<dbReference type="GO" id="GO:0005886">
    <property type="term" value="C:plasma membrane"/>
    <property type="evidence" value="ECO:0007669"/>
    <property type="project" value="TreeGrafter"/>
</dbReference>
<dbReference type="InterPro" id="IPR043137">
    <property type="entry name" value="GGT_ssub_C"/>
</dbReference>
<evidence type="ECO:0000313" key="6">
    <source>
        <dbReference type="RefSeq" id="XP_033361410.1"/>
    </source>
</evidence>
<dbReference type="InterPro" id="IPR043138">
    <property type="entry name" value="GGT_lsub"/>
</dbReference>
<dbReference type="PANTHER" id="PTHR11686:SF9">
    <property type="entry name" value="RE13973P"/>
    <property type="match status" value="1"/>
</dbReference>
<dbReference type="SUPFAM" id="SSF56235">
    <property type="entry name" value="N-terminal nucleophile aminohydrolases (Ntn hydrolases)"/>
    <property type="match status" value="1"/>
</dbReference>
<evidence type="ECO:0000256" key="3">
    <source>
        <dbReference type="PIRSR" id="PIRSR600101-2"/>
    </source>
</evidence>
<reference evidence="6" key="1">
    <citation type="submission" date="2025-08" db="UniProtKB">
        <authorList>
            <consortium name="RefSeq"/>
        </authorList>
    </citation>
    <scope>IDENTIFICATION</scope>
    <source>
        <tissue evidence="6">Muscle</tissue>
    </source>
</reference>
<dbReference type="AlphaFoldDB" id="A0A6J3L853"/>